<dbReference type="GeneID" id="95983521"/>
<dbReference type="EMBL" id="JBBXJM010000002">
    <property type="protein sequence ID" value="KAL1411517.1"/>
    <property type="molecule type" value="Genomic_DNA"/>
</dbReference>
<evidence type="ECO:0000313" key="2">
    <source>
        <dbReference type="EMBL" id="KAL1411517.1"/>
    </source>
</evidence>
<comment type="caution">
    <text evidence="2">The sequence shown here is derived from an EMBL/GenBank/DDBJ whole genome shotgun (WGS) entry which is preliminary data.</text>
</comment>
<protein>
    <submittedName>
        <fullName evidence="2">Uncharacterized protein</fullName>
    </submittedName>
</protein>
<organism evidence="2 3">
    <name type="scientific">Vanrija albida</name>
    <dbReference type="NCBI Taxonomy" id="181172"/>
    <lineage>
        <taxon>Eukaryota</taxon>
        <taxon>Fungi</taxon>
        <taxon>Dikarya</taxon>
        <taxon>Basidiomycota</taxon>
        <taxon>Agaricomycotina</taxon>
        <taxon>Tremellomycetes</taxon>
        <taxon>Trichosporonales</taxon>
        <taxon>Trichosporonaceae</taxon>
        <taxon>Vanrija</taxon>
    </lineage>
</organism>
<feature type="region of interest" description="Disordered" evidence="1">
    <location>
        <begin position="38"/>
        <end position="67"/>
    </location>
</feature>
<evidence type="ECO:0000313" key="3">
    <source>
        <dbReference type="Proteomes" id="UP001565368"/>
    </source>
</evidence>
<sequence length="266" mass="27757">MFWRLANFAESHRSPPSLPHLPLPMVGAESAAGPSRLHMRFPRASSPPGPSRPPAVETNVGEVRPPAEGEGVEVDAYGLNFWEYRRACFLAGQPWPSTATDEPLPASYTVAPPPAPVPAAAAPPEPGSSIARLEALLSEFGAEESDVAWNAGVGGVHRNLSGGKKLAKGLRLGLVIKVLRAGWLRDGTWPVDPKTSRAAVPPPDSPLQAAADAAAATTEAGEPAPAPDRPPSPPHLSLAPLAPESPHPGLLPIPVRAGEPMAMRRS</sequence>
<keyword evidence="3" id="KW-1185">Reference proteome</keyword>
<feature type="compositionally biased region" description="Low complexity" evidence="1">
    <location>
        <begin position="206"/>
        <end position="223"/>
    </location>
</feature>
<accession>A0ABR3QAF6</accession>
<feature type="region of interest" description="Disordered" evidence="1">
    <location>
        <begin position="187"/>
        <end position="266"/>
    </location>
</feature>
<dbReference type="Proteomes" id="UP001565368">
    <property type="component" value="Unassembled WGS sequence"/>
</dbReference>
<name>A0ABR3QAF6_9TREE</name>
<evidence type="ECO:0000256" key="1">
    <source>
        <dbReference type="SAM" id="MobiDB-lite"/>
    </source>
</evidence>
<proteinExistence type="predicted"/>
<dbReference type="RefSeq" id="XP_069211461.1">
    <property type="nucleotide sequence ID" value="XM_069351075.1"/>
</dbReference>
<feature type="compositionally biased region" description="Pro residues" evidence="1">
    <location>
        <begin position="224"/>
        <end position="234"/>
    </location>
</feature>
<gene>
    <name evidence="2" type="ORF">Q8F55_002478</name>
</gene>
<reference evidence="2 3" key="1">
    <citation type="submission" date="2023-08" db="EMBL/GenBank/DDBJ databases">
        <title>Annotated Genome Sequence of Vanrija albida AlHP1.</title>
        <authorList>
            <person name="Herzog R."/>
        </authorList>
    </citation>
    <scope>NUCLEOTIDE SEQUENCE [LARGE SCALE GENOMIC DNA]</scope>
    <source>
        <strain evidence="2 3">AlHP1</strain>
    </source>
</reference>